<evidence type="ECO:0000256" key="1">
    <source>
        <dbReference type="SAM" id="MobiDB-lite"/>
    </source>
</evidence>
<accession>A0A5N6NE72</accession>
<gene>
    <name evidence="3" type="ORF">E3N88_23234</name>
</gene>
<dbReference type="Proteomes" id="UP000326396">
    <property type="component" value="Linkage Group LG2"/>
</dbReference>
<name>A0A5N6NE72_9ASTR</name>
<dbReference type="InterPro" id="IPR013103">
    <property type="entry name" value="RVT_2"/>
</dbReference>
<keyword evidence="4" id="KW-1185">Reference proteome</keyword>
<protein>
    <recommendedName>
        <fullName evidence="2">Reverse transcriptase Ty1/copia-type domain-containing protein</fullName>
    </recommendedName>
</protein>
<dbReference type="AlphaFoldDB" id="A0A5N6NE72"/>
<evidence type="ECO:0000313" key="3">
    <source>
        <dbReference type="EMBL" id="KAD4585633.1"/>
    </source>
</evidence>
<feature type="region of interest" description="Disordered" evidence="1">
    <location>
        <begin position="172"/>
        <end position="195"/>
    </location>
</feature>
<reference evidence="3 4" key="1">
    <citation type="submission" date="2019-05" db="EMBL/GenBank/DDBJ databases">
        <title>Mikania micrantha, genome provides insights into the molecular mechanism of rapid growth.</title>
        <authorList>
            <person name="Liu B."/>
        </authorList>
    </citation>
    <scope>NUCLEOTIDE SEQUENCE [LARGE SCALE GENOMIC DNA]</scope>
    <source>
        <strain evidence="3">NLD-2019</strain>
        <tissue evidence="3">Leaf</tissue>
    </source>
</reference>
<dbReference type="InterPro" id="IPR043502">
    <property type="entry name" value="DNA/RNA_pol_sf"/>
</dbReference>
<feature type="domain" description="Reverse transcriptase Ty1/copia-type" evidence="2">
    <location>
        <begin position="3"/>
        <end position="170"/>
    </location>
</feature>
<dbReference type="EMBL" id="SZYD01000012">
    <property type="protein sequence ID" value="KAD4585633.1"/>
    <property type="molecule type" value="Genomic_DNA"/>
</dbReference>
<dbReference type="Pfam" id="PF07727">
    <property type="entry name" value="RVT_2"/>
    <property type="match status" value="1"/>
</dbReference>
<feature type="compositionally biased region" description="Basic and acidic residues" evidence="1">
    <location>
        <begin position="172"/>
        <end position="188"/>
    </location>
</feature>
<comment type="caution">
    <text evidence="3">The sequence shown here is derived from an EMBL/GenBank/DDBJ whole genome shotgun (WGS) entry which is preliminary data.</text>
</comment>
<evidence type="ECO:0000313" key="4">
    <source>
        <dbReference type="Proteomes" id="UP000326396"/>
    </source>
</evidence>
<organism evidence="3 4">
    <name type="scientific">Mikania micrantha</name>
    <name type="common">bitter vine</name>
    <dbReference type="NCBI Taxonomy" id="192012"/>
    <lineage>
        <taxon>Eukaryota</taxon>
        <taxon>Viridiplantae</taxon>
        <taxon>Streptophyta</taxon>
        <taxon>Embryophyta</taxon>
        <taxon>Tracheophyta</taxon>
        <taxon>Spermatophyta</taxon>
        <taxon>Magnoliopsida</taxon>
        <taxon>eudicotyledons</taxon>
        <taxon>Gunneridae</taxon>
        <taxon>Pentapetalae</taxon>
        <taxon>asterids</taxon>
        <taxon>campanulids</taxon>
        <taxon>Asterales</taxon>
        <taxon>Asteraceae</taxon>
        <taxon>Asteroideae</taxon>
        <taxon>Heliantheae alliance</taxon>
        <taxon>Eupatorieae</taxon>
        <taxon>Mikania</taxon>
    </lineage>
</organism>
<proteinExistence type="predicted"/>
<sequence length="195" mass="22627">MGFTVYQMDVKTAFLYGKVKLEIYLSQPPSFIDSDHPEHVNRFDKALYGIHQAPRAWYATLTEHLLSHGYTRCIIDQTLFLKRVDDDMILVQIYVDDIIFGSTSEKLCKEFESVMKKKYEMSSLGEMTTFLGLQVPQNSEGILIHQRKYVTDMLIKFGMQDYHSKVAPMKERPVLTSDEHGSKVDQTHYRSMTGR</sequence>
<dbReference type="SUPFAM" id="SSF56672">
    <property type="entry name" value="DNA/RNA polymerases"/>
    <property type="match status" value="1"/>
</dbReference>
<evidence type="ECO:0000259" key="2">
    <source>
        <dbReference type="Pfam" id="PF07727"/>
    </source>
</evidence>
<dbReference type="OrthoDB" id="1740642at2759"/>